<name>A0AC35GWV5_9BILA</name>
<accession>A0AC35GWV5</accession>
<evidence type="ECO:0000313" key="2">
    <source>
        <dbReference type="WBParaSite" id="PS1159_v2.g945.t1"/>
    </source>
</evidence>
<sequence>MKNEFIYDMHCIYWSSNLLLSCIFQFEKTVLKQEKPADDTVEEVNVKKSFKHIAAKEYEKCKYECKKKIDQISAKEYVEQLTKELKLAKEYLASQEKALSHEAKNTITQDDKIEIPPTGEEDKIDS</sequence>
<evidence type="ECO:0000313" key="1">
    <source>
        <dbReference type="Proteomes" id="UP000887580"/>
    </source>
</evidence>
<reference evidence="2" key="1">
    <citation type="submission" date="2022-11" db="UniProtKB">
        <authorList>
            <consortium name="WormBaseParasite"/>
        </authorList>
    </citation>
    <scope>IDENTIFICATION</scope>
</reference>
<dbReference type="WBParaSite" id="PS1159_v2.g945.t1">
    <property type="protein sequence ID" value="PS1159_v2.g945.t1"/>
    <property type="gene ID" value="PS1159_v2.g945"/>
</dbReference>
<proteinExistence type="predicted"/>
<dbReference type="Proteomes" id="UP000887580">
    <property type="component" value="Unplaced"/>
</dbReference>
<organism evidence="1 2">
    <name type="scientific">Panagrolaimus sp. PS1159</name>
    <dbReference type="NCBI Taxonomy" id="55785"/>
    <lineage>
        <taxon>Eukaryota</taxon>
        <taxon>Metazoa</taxon>
        <taxon>Ecdysozoa</taxon>
        <taxon>Nematoda</taxon>
        <taxon>Chromadorea</taxon>
        <taxon>Rhabditida</taxon>
        <taxon>Tylenchina</taxon>
        <taxon>Panagrolaimomorpha</taxon>
        <taxon>Panagrolaimoidea</taxon>
        <taxon>Panagrolaimidae</taxon>
        <taxon>Panagrolaimus</taxon>
    </lineage>
</organism>
<protein>
    <submittedName>
        <fullName evidence="2">Uncharacterized protein</fullName>
    </submittedName>
</protein>